<name>A0A183CTK6_GLOPA</name>
<dbReference type="WBParaSite" id="GPLIN_001621400">
    <property type="protein sequence ID" value="GPLIN_001621400"/>
    <property type="gene ID" value="GPLIN_001621400"/>
</dbReference>
<accession>A0A183CTK6</accession>
<evidence type="ECO:0000313" key="2">
    <source>
        <dbReference type="WBParaSite" id="GPLIN_001621400"/>
    </source>
</evidence>
<organism evidence="1 2">
    <name type="scientific">Globodera pallida</name>
    <name type="common">Potato cyst nematode worm</name>
    <name type="synonym">Heterodera pallida</name>
    <dbReference type="NCBI Taxonomy" id="36090"/>
    <lineage>
        <taxon>Eukaryota</taxon>
        <taxon>Metazoa</taxon>
        <taxon>Ecdysozoa</taxon>
        <taxon>Nematoda</taxon>
        <taxon>Chromadorea</taxon>
        <taxon>Rhabditida</taxon>
        <taxon>Tylenchina</taxon>
        <taxon>Tylenchomorpha</taxon>
        <taxon>Tylenchoidea</taxon>
        <taxon>Heteroderidae</taxon>
        <taxon>Heteroderinae</taxon>
        <taxon>Globodera</taxon>
    </lineage>
</organism>
<protein>
    <submittedName>
        <fullName evidence="2">CX9C domain-containing protein</fullName>
    </submittedName>
</protein>
<dbReference type="AlphaFoldDB" id="A0A183CTK6"/>
<keyword evidence="1" id="KW-1185">Reference proteome</keyword>
<reference evidence="1" key="1">
    <citation type="submission" date="2013-12" db="EMBL/GenBank/DDBJ databases">
        <authorList>
            <person name="Aslett M."/>
        </authorList>
    </citation>
    <scope>NUCLEOTIDE SEQUENCE [LARGE SCALE GENOMIC DNA]</scope>
    <source>
        <strain evidence="1">Lindley</strain>
    </source>
</reference>
<proteinExistence type="predicted"/>
<reference evidence="2" key="3">
    <citation type="submission" date="2016-06" db="UniProtKB">
        <authorList>
            <consortium name="WormBaseParasite"/>
        </authorList>
    </citation>
    <scope>IDENTIFICATION</scope>
</reference>
<sequence length="92" mass="11079">VETYLQDQRTLMEQRQFFSEAFSTGDASQFISRDQDRWLYNAFMCIKAAGEQTYSASEYPLHYCKALDYCEELHYCKALDYCEELHYYKELH</sequence>
<evidence type="ECO:0000313" key="1">
    <source>
        <dbReference type="Proteomes" id="UP000050741"/>
    </source>
</evidence>
<reference evidence="1" key="2">
    <citation type="submission" date="2014-05" db="EMBL/GenBank/DDBJ databases">
        <title>The genome and life-stage specific transcriptomes of Globodera pallida elucidate key aspects of plant parasitism by a cyst nematode.</title>
        <authorList>
            <person name="Cotton J.A."/>
            <person name="Lilley C.J."/>
            <person name="Jones L.M."/>
            <person name="Kikuchi T."/>
            <person name="Reid A.J."/>
            <person name="Thorpe P."/>
            <person name="Tsai I.J."/>
            <person name="Beasley H."/>
            <person name="Blok V."/>
            <person name="Cock P.J.A."/>
            <person name="Van den Akker S.E."/>
            <person name="Holroyd N."/>
            <person name="Hunt M."/>
            <person name="Mantelin S."/>
            <person name="Naghra H."/>
            <person name="Pain A."/>
            <person name="Palomares-Rius J.E."/>
            <person name="Zarowiecki M."/>
            <person name="Berriman M."/>
            <person name="Jones J.T."/>
            <person name="Urwin P.E."/>
        </authorList>
    </citation>
    <scope>NUCLEOTIDE SEQUENCE [LARGE SCALE GENOMIC DNA]</scope>
    <source>
        <strain evidence="1">Lindley</strain>
    </source>
</reference>
<dbReference type="Proteomes" id="UP000050741">
    <property type="component" value="Unassembled WGS sequence"/>
</dbReference>